<feature type="transmembrane region" description="Helical" evidence="1">
    <location>
        <begin position="104"/>
        <end position="121"/>
    </location>
</feature>
<evidence type="ECO:0000256" key="1">
    <source>
        <dbReference type="SAM" id="Phobius"/>
    </source>
</evidence>
<dbReference type="HOGENOM" id="CLU_124911_0_0_6"/>
<dbReference type="AlphaFoldDB" id="E1SRW9"/>
<name>E1SRW9_FERBD</name>
<dbReference type="GeneID" id="67180968"/>
<dbReference type="KEGG" id="fbl:Fbal_0727"/>
<gene>
    <name evidence="2" type="ordered locus">Fbal_0727</name>
</gene>
<evidence type="ECO:0000313" key="3">
    <source>
        <dbReference type="Proteomes" id="UP000006683"/>
    </source>
</evidence>
<dbReference type="STRING" id="550540.Fbal_0727"/>
<dbReference type="Pfam" id="PF04246">
    <property type="entry name" value="RseC_MucC"/>
    <property type="match status" value="1"/>
</dbReference>
<keyword evidence="1" id="KW-0812">Transmembrane</keyword>
<dbReference type="eggNOG" id="COG3086">
    <property type="taxonomic scope" value="Bacteria"/>
</dbReference>
<dbReference type="InterPro" id="IPR007359">
    <property type="entry name" value="SigmaE_reg_RseC_MucC"/>
</dbReference>
<dbReference type="PIRSF" id="PIRSF004923">
    <property type="entry name" value="RseC"/>
    <property type="match status" value="1"/>
</dbReference>
<reference evidence="2 3" key="1">
    <citation type="journal article" date="2010" name="Stand. Genomic Sci.">
        <title>Complete genome sequence of Ferrimonas balearica type strain (PAT).</title>
        <authorList>
            <person name="Nolan M."/>
            <person name="Sikorski J."/>
            <person name="Davenport K."/>
            <person name="Lucas S."/>
            <person name="Glavina Del Rio T."/>
            <person name="Tice H."/>
            <person name="Cheng J."/>
            <person name="Goodwin L."/>
            <person name="Pitluck S."/>
            <person name="Liolios K."/>
            <person name="Ivanova N."/>
            <person name="Mavromatis K."/>
            <person name="Ovchinnikova G."/>
            <person name="Pati A."/>
            <person name="Chen A."/>
            <person name="Palaniappan K."/>
            <person name="Land M."/>
            <person name="Hauser L."/>
            <person name="Chang Y."/>
            <person name="Jeffries C."/>
            <person name="Tapia R."/>
            <person name="Brettin T."/>
            <person name="Detter J."/>
            <person name="Han C."/>
            <person name="Yasawong M."/>
            <person name="Rohde M."/>
            <person name="Tindall B."/>
            <person name="Goker M."/>
            <person name="Woyke T."/>
            <person name="Bristow J."/>
            <person name="Eisen J."/>
            <person name="Markowitz V."/>
            <person name="Hugenholtz P."/>
            <person name="Kyrpides N."/>
            <person name="Klenk H."/>
            <person name="Lapidus A."/>
        </authorList>
    </citation>
    <scope>NUCLEOTIDE SEQUENCE [LARGE SCALE GENOMIC DNA]</scope>
    <source>
        <strain evidence="3">DSM 9799 / CCM 4581 / KCTC 23876 / PAT</strain>
    </source>
</reference>
<dbReference type="EMBL" id="CP002209">
    <property type="protein sequence ID" value="ADN74938.1"/>
    <property type="molecule type" value="Genomic_DNA"/>
</dbReference>
<keyword evidence="1" id="KW-0472">Membrane</keyword>
<dbReference type="RefSeq" id="WP_013344244.1">
    <property type="nucleotide sequence ID" value="NC_014541.1"/>
</dbReference>
<accession>E1SRW9</accession>
<keyword evidence="3" id="KW-1185">Reference proteome</keyword>
<dbReference type="PANTHER" id="PTHR35867">
    <property type="entry name" value="PROTEIN RSEC"/>
    <property type="match status" value="1"/>
</dbReference>
<proteinExistence type="predicted"/>
<keyword evidence="1" id="KW-1133">Transmembrane helix</keyword>
<dbReference type="InterPro" id="IPR026268">
    <property type="entry name" value="RseC"/>
</dbReference>
<dbReference type="OrthoDB" id="9795854at2"/>
<evidence type="ECO:0000313" key="2">
    <source>
        <dbReference type="EMBL" id="ADN74938.1"/>
    </source>
</evidence>
<feature type="transmembrane region" description="Helical" evidence="1">
    <location>
        <begin position="74"/>
        <end position="98"/>
    </location>
</feature>
<protein>
    <submittedName>
        <fullName evidence="2">Positive regulator of sigma E, RseC/MucC</fullName>
    </submittedName>
</protein>
<dbReference type="PANTHER" id="PTHR35867:SF1">
    <property type="entry name" value="PROTEIN RSEC"/>
    <property type="match status" value="1"/>
</dbReference>
<sequence length="145" mass="15019">MIEAIGTVVRCETGKVWLSWQSQSACGHCEQGDECGTGVVAKALKPKQNTLALPCDRQYPPGTQLRLGIAESDLLSASALVYLSPLVGLLLGAALGQALSGQEGWTILAALAGAAVGSGWARKRARNRPQQITILGVLGVPVGNT</sequence>
<dbReference type="Proteomes" id="UP000006683">
    <property type="component" value="Chromosome"/>
</dbReference>
<organism evidence="2 3">
    <name type="scientific">Ferrimonas balearica (strain DSM 9799 / CCM 4581 / KCTC 23876 / PAT)</name>
    <dbReference type="NCBI Taxonomy" id="550540"/>
    <lineage>
        <taxon>Bacteria</taxon>
        <taxon>Pseudomonadati</taxon>
        <taxon>Pseudomonadota</taxon>
        <taxon>Gammaproteobacteria</taxon>
        <taxon>Alteromonadales</taxon>
        <taxon>Ferrimonadaceae</taxon>
        <taxon>Ferrimonas</taxon>
    </lineage>
</organism>